<protein>
    <submittedName>
        <fullName evidence="1">Uncharacterized protein</fullName>
    </submittedName>
</protein>
<proteinExistence type="predicted"/>
<dbReference type="Proteomes" id="UP000236161">
    <property type="component" value="Unassembled WGS sequence"/>
</dbReference>
<dbReference type="EMBL" id="KZ451906">
    <property type="protein sequence ID" value="PKA63816.1"/>
    <property type="molecule type" value="Genomic_DNA"/>
</dbReference>
<evidence type="ECO:0000313" key="2">
    <source>
        <dbReference type="Proteomes" id="UP000236161"/>
    </source>
</evidence>
<keyword evidence="2" id="KW-1185">Reference proteome</keyword>
<dbReference type="STRING" id="1088818.A0A2I0B7P5"/>
<sequence>MVAECKTSNLVTGNINATENKLDFLLFRTDQEDATLAVDSSKNSDIENSDDYILGMESDHIKPSCEDEFSTIGDLSPEVSAIYLAMQHSKLECIDEKSQDSTSDEVCAEPEDSDFEDFDPFLFIKDLPQLSAIVPRYRPVLLPKQTRSCPSTTLVLDLDGLLGQLSWTATRRTGTRKHTAVHQCVARFFARAHFV</sequence>
<accession>A0A2I0B7P5</accession>
<dbReference type="OrthoDB" id="277011at2759"/>
<evidence type="ECO:0000313" key="1">
    <source>
        <dbReference type="EMBL" id="PKA63816.1"/>
    </source>
</evidence>
<name>A0A2I0B7P5_9ASPA</name>
<dbReference type="AlphaFoldDB" id="A0A2I0B7P5"/>
<organism evidence="1 2">
    <name type="scientific">Apostasia shenzhenica</name>
    <dbReference type="NCBI Taxonomy" id="1088818"/>
    <lineage>
        <taxon>Eukaryota</taxon>
        <taxon>Viridiplantae</taxon>
        <taxon>Streptophyta</taxon>
        <taxon>Embryophyta</taxon>
        <taxon>Tracheophyta</taxon>
        <taxon>Spermatophyta</taxon>
        <taxon>Magnoliopsida</taxon>
        <taxon>Liliopsida</taxon>
        <taxon>Asparagales</taxon>
        <taxon>Orchidaceae</taxon>
        <taxon>Apostasioideae</taxon>
        <taxon>Apostasia</taxon>
    </lineage>
</organism>
<reference evidence="1 2" key="1">
    <citation type="journal article" date="2017" name="Nature">
        <title>The Apostasia genome and the evolution of orchids.</title>
        <authorList>
            <person name="Zhang G.Q."/>
            <person name="Liu K.W."/>
            <person name="Li Z."/>
            <person name="Lohaus R."/>
            <person name="Hsiao Y.Y."/>
            <person name="Niu S.C."/>
            <person name="Wang J.Y."/>
            <person name="Lin Y.C."/>
            <person name="Xu Q."/>
            <person name="Chen L.J."/>
            <person name="Yoshida K."/>
            <person name="Fujiwara S."/>
            <person name="Wang Z.W."/>
            <person name="Zhang Y.Q."/>
            <person name="Mitsuda N."/>
            <person name="Wang M."/>
            <person name="Liu G.H."/>
            <person name="Pecoraro L."/>
            <person name="Huang H.X."/>
            <person name="Xiao X.J."/>
            <person name="Lin M."/>
            <person name="Wu X.Y."/>
            <person name="Wu W.L."/>
            <person name="Chen Y.Y."/>
            <person name="Chang S.B."/>
            <person name="Sakamoto S."/>
            <person name="Ohme-Takagi M."/>
            <person name="Yagi M."/>
            <person name="Zeng S.J."/>
            <person name="Shen C.Y."/>
            <person name="Yeh C.M."/>
            <person name="Luo Y.B."/>
            <person name="Tsai W.C."/>
            <person name="Van de Peer Y."/>
            <person name="Liu Z.J."/>
        </authorList>
    </citation>
    <scope>NUCLEOTIDE SEQUENCE [LARGE SCALE GENOMIC DNA]</scope>
    <source>
        <strain evidence="2">cv. Shenzhen</strain>
        <tissue evidence="1">Stem</tissue>
    </source>
</reference>
<gene>
    <name evidence="1" type="ORF">AXF42_Ash004825</name>
</gene>